<dbReference type="InterPro" id="IPR011104">
    <property type="entry name" value="Hpr_kin/Pase_C"/>
</dbReference>
<dbReference type="GO" id="GO:0006109">
    <property type="term" value="P:regulation of carbohydrate metabolic process"/>
    <property type="evidence" value="ECO:0007669"/>
    <property type="project" value="InterPro"/>
</dbReference>
<reference evidence="2 3" key="1">
    <citation type="submission" date="2018-06" db="EMBL/GenBank/DDBJ databases">
        <title>Genomic Encyclopedia of Type Strains, Phase III (KMG-III): the genomes of soil and plant-associated and newly described type strains.</title>
        <authorList>
            <person name="Whitman W."/>
        </authorList>
    </citation>
    <scope>NUCLEOTIDE SEQUENCE [LARGE SCALE GENOMIC DNA]</scope>
    <source>
        <strain evidence="2 3">JA737</strain>
    </source>
</reference>
<keyword evidence="3" id="KW-1185">Reference proteome</keyword>
<dbReference type="Proteomes" id="UP000247727">
    <property type="component" value="Unassembled WGS sequence"/>
</dbReference>
<evidence type="ECO:0000259" key="1">
    <source>
        <dbReference type="Pfam" id="PF07475"/>
    </source>
</evidence>
<dbReference type="AlphaFoldDB" id="A0A318U393"/>
<keyword evidence="2" id="KW-0418">Kinase</keyword>
<dbReference type="OrthoDB" id="8326226at2"/>
<dbReference type="GO" id="GO:0005524">
    <property type="term" value="F:ATP binding"/>
    <property type="evidence" value="ECO:0007669"/>
    <property type="project" value="InterPro"/>
</dbReference>
<dbReference type="Gene3D" id="3.40.50.300">
    <property type="entry name" value="P-loop containing nucleotide triphosphate hydrolases"/>
    <property type="match status" value="1"/>
</dbReference>
<proteinExistence type="predicted"/>
<name>A0A318U393_9RHOB</name>
<feature type="domain" description="HPr kinase/phosphorylase C-terminal" evidence="1">
    <location>
        <begin position="15"/>
        <end position="79"/>
    </location>
</feature>
<gene>
    <name evidence="2" type="ORF">C8J30_10330</name>
</gene>
<dbReference type="InterPro" id="IPR027417">
    <property type="entry name" value="P-loop_NTPase"/>
</dbReference>
<dbReference type="SUPFAM" id="SSF53795">
    <property type="entry name" value="PEP carboxykinase-like"/>
    <property type="match status" value="1"/>
</dbReference>
<evidence type="ECO:0000313" key="2">
    <source>
        <dbReference type="EMBL" id="PYF10937.1"/>
    </source>
</evidence>
<organism evidence="2 3">
    <name type="scientific">Rhodobacter viridis</name>
    <dbReference type="NCBI Taxonomy" id="1054202"/>
    <lineage>
        <taxon>Bacteria</taxon>
        <taxon>Pseudomonadati</taxon>
        <taxon>Pseudomonadota</taxon>
        <taxon>Alphaproteobacteria</taxon>
        <taxon>Rhodobacterales</taxon>
        <taxon>Rhodobacter group</taxon>
        <taxon>Rhodobacter</taxon>
    </lineage>
</organism>
<accession>A0A318U393</accession>
<dbReference type="RefSeq" id="WP_110804752.1">
    <property type="nucleotide sequence ID" value="NZ_QJTK01000003.1"/>
</dbReference>
<protein>
    <submittedName>
        <fullName evidence="2">Hpr(Ser) kinase/phosphatase</fullName>
    </submittedName>
</protein>
<dbReference type="Pfam" id="PF07475">
    <property type="entry name" value="Hpr_kinase_C"/>
    <property type="match status" value="1"/>
</dbReference>
<dbReference type="EMBL" id="QJTK01000003">
    <property type="protein sequence ID" value="PYF10937.1"/>
    <property type="molecule type" value="Genomic_DNA"/>
</dbReference>
<comment type="caution">
    <text evidence="2">The sequence shown here is derived from an EMBL/GenBank/DDBJ whole genome shotgun (WGS) entry which is preliminary data.</text>
</comment>
<dbReference type="GO" id="GO:0000155">
    <property type="term" value="F:phosphorelay sensor kinase activity"/>
    <property type="evidence" value="ECO:0007669"/>
    <property type="project" value="InterPro"/>
</dbReference>
<sequence>MDGPLHATAVALSPEAGVLILGPSGSGKSSLALRLMAFGAALVADDRVILMVEDGALIARCPPPIAGLIEARGAGILRAAPMTQARIVLAIDMGQEETERLPQSREIAFRGVTLPLVLRLQHGHLEAVILQWLKAGRAM</sequence>
<keyword evidence="2" id="KW-0808">Transferase</keyword>
<evidence type="ECO:0000313" key="3">
    <source>
        <dbReference type="Proteomes" id="UP000247727"/>
    </source>
</evidence>